<keyword evidence="1" id="KW-0238">DNA-binding</keyword>
<evidence type="ECO:0000256" key="1">
    <source>
        <dbReference type="ARBA" id="ARBA00023125"/>
    </source>
</evidence>
<gene>
    <name evidence="3" type="ORF">SVIO_021900</name>
</gene>
<sequence length="52" mass="5290">MLGAVRESDGTTSMPAAIIEAAGAVFAEQGCAVDVREIARRGGVGTGPLHRH</sequence>
<keyword evidence="4" id="KW-1185">Reference proteome</keyword>
<dbReference type="Gene3D" id="1.10.357.10">
    <property type="entry name" value="Tetracycline Repressor, domain 2"/>
    <property type="match status" value="1"/>
</dbReference>
<feature type="domain" description="HTH tetR-type" evidence="2">
    <location>
        <begin position="18"/>
        <end position="52"/>
    </location>
</feature>
<protein>
    <recommendedName>
        <fullName evidence="2">HTH tetR-type domain-containing protein</fullName>
    </recommendedName>
</protein>
<name>A0A4D4KYF0_STRVO</name>
<organism evidence="3 4">
    <name type="scientific">Streptomyces violaceusniger</name>
    <dbReference type="NCBI Taxonomy" id="68280"/>
    <lineage>
        <taxon>Bacteria</taxon>
        <taxon>Bacillati</taxon>
        <taxon>Actinomycetota</taxon>
        <taxon>Actinomycetes</taxon>
        <taxon>Kitasatosporales</taxon>
        <taxon>Streptomycetaceae</taxon>
        <taxon>Streptomyces</taxon>
        <taxon>Streptomyces violaceusniger group</taxon>
    </lineage>
</organism>
<dbReference type="Pfam" id="PF00440">
    <property type="entry name" value="TetR_N"/>
    <property type="match status" value="1"/>
</dbReference>
<evidence type="ECO:0000313" key="4">
    <source>
        <dbReference type="Proteomes" id="UP000301309"/>
    </source>
</evidence>
<dbReference type="SUPFAM" id="SSF46689">
    <property type="entry name" value="Homeodomain-like"/>
    <property type="match status" value="1"/>
</dbReference>
<evidence type="ECO:0000313" key="3">
    <source>
        <dbReference type="EMBL" id="GDY51567.1"/>
    </source>
</evidence>
<dbReference type="AlphaFoldDB" id="A0A4D4KYF0"/>
<proteinExistence type="predicted"/>
<dbReference type="InterPro" id="IPR009057">
    <property type="entry name" value="Homeodomain-like_sf"/>
</dbReference>
<dbReference type="Proteomes" id="UP000301309">
    <property type="component" value="Unassembled WGS sequence"/>
</dbReference>
<evidence type="ECO:0000259" key="2">
    <source>
        <dbReference type="Pfam" id="PF00440"/>
    </source>
</evidence>
<dbReference type="InterPro" id="IPR001647">
    <property type="entry name" value="HTH_TetR"/>
</dbReference>
<comment type="caution">
    <text evidence="3">The sequence shown here is derived from an EMBL/GenBank/DDBJ whole genome shotgun (WGS) entry which is preliminary data.</text>
</comment>
<dbReference type="GO" id="GO:0003677">
    <property type="term" value="F:DNA binding"/>
    <property type="evidence" value="ECO:0007669"/>
    <property type="project" value="UniProtKB-KW"/>
</dbReference>
<accession>A0A4D4KYF0</accession>
<dbReference type="EMBL" id="BJHW01000001">
    <property type="protein sequence ID" value="GDY51567.1"/>
    <property type="molecule type" value="Genomic_DNA"/>
</dbReference>
<reference evidence="3 4" key="1">
    <citation type="journal article" date="2020" name="Int. J. Syst. Evol. Microbiol.">
        <title>Reclassification of Streptomyces castelarensis and Streptomyces sporoclivatus as later heterotypic synonyms of Streptomyces antimycoticus.</title>
        <authorList>
            <person name="Komaki H."/>
            <person name="Tamura T."/>
        </authorList>
    </citation>
    <scope>NUCLEOTIDE SEQUENCE [LARGE SCALE GENOMIC DNA]</scope>
    <source>
        <strain evidence="3 4">NBRC 13459</strain>
    </source>
</reference>